<dbReference type="Proteomes" id="UP000886501">
    <property type="component" value="Unassembled WGS sequence"/>
</dbReference>
<organism evidence="1 2">
    <name type="scientific">Thelephora ganbajun</name>
    <name type="common">Ganba fungus</name>
    <dbReference type="NCBI Taxonomy" id="370292"/>
    <lineage>
        <taxon>Eukaryota</taxon>
        <taxon>Fungi</taxon>
        <taxon>Dikarya</taxon>
        <taxon>Basidiomycota</taxon>
        <taxon>Agaricomycotina</taxon>
        <taxon>Agaricomycetes</taxon>
        <taxon>Thelephorales</taxon>
        <taxon>Thelephoraceae</taxon>
        <taxon>Thelephora</taxon>
    </lineage>
</organism>
<comment type="caution">
    <text evidence="1">The sequence shown here is derived from an EMBL/GenBank/DDBJ whole genome shotgun (WGS) entry which is preliminary data.</text>
</comment>
<accession>A0ACB6ZB43</accession>
<proteinExistence type="predicted"/>
<dbReference type="EMBL" id="MU118047">
    <property type="protein sequence ID" value="KAF9646856.1"/>
    <property type="molecule type" value="Genomic_DNA"/>
</dbReference>
<gene>
    <name evidence="1" type="ORF">BDM02DRAFT_3188473</name>
</gene>
<name>A0ACB6ZB43_THEGA</name>
<protein>
    <submittedName>
        <fullName evidence="1">Uncharacterized protein</fullName>
    </submittedName>
</protein>
<keyword evidence="2" id="KW-1185">Reference proteome</keyword>
<sequence length="598" mass="66090">MTSLEQLVQDWLNLDKSEATRSEILGLWESGNHQELESRLRKRIEFGTAGLRGRMGAGFSRMNDLTVIQASQGLCAYVLKTVDNMTHRGVVVGHDHRYHSERWAALTAAAFLAKGVKVYLLRGLVHTPLVPFSVGTLRAACGVMITASHNPKQDNGYKVYWENAVQIIDPHDSGIAGNILLNLIPDERLWDPETLLVSSDCVDRTKELTQAYFEYISGLQTKNRGLFPPVKFVNTSMHGVSSPFIRRGMVVFGFPEQAVIEVAEQKDPDPEFPTDLALSTANHHHVRYVLAQDPDSDRFAAAENFDDGTWKVFTGDQLGAVFAAWVLRAWKASGKPLEKLAMVASTVSSKMVQRMALQEGFTFVECLTGFKYIGNTALDLVAQGFEVPFGYEEAIGFMFGSQIRDKDGVAATLVFAEMVASLHRSGQTVRGFLGELYQTYGYFQVKYLVAAFPLNPNPSQTSNGYLVCHDPVVVERIFSRLRSYNGTGNQNYPSELANLTVTSVRDLTVGYDSSNPPSFKPTLPLSSGNMITFRAKDETAGQEVVLTIRTSGTEPKIKYYLEGQGKDGTSLTTLLGKVVHALQEDWLGATKNNLLYPA</sequence>
<evidence type="ECO:0000313" key="2">
    <source>
        <dbReference type="Proteomes" id="UP000886501"/>
    </source>
</evidence>
<reference evidence="1" key="1">
    <citation type="submission" date="2019-10" db="EMBL/GenBank/DDBJ databases">
        <authorList>
            <consortium name="DOE Joint Genome Institute"/>
            <person name="Kuo A."/>
            <person name="Miyauchi S."/>
            <person name="Kiss E."/>
            <person name="Drula E."/>
            <person name="Kohler A."/>
            <person name="Sanchez-Garcia M."/>
            <person name="Andreopoulos B."/>
            <person name="Barry K.W."/>
            <person name="Bonito G."/>
            <person name="Buee M."/>
            <person name="Carver A."/>
            <person name="Chen C."/>
            <person name="Cichocki N."/>
            <person name="Clum A."/>
            <person name="Culley D."/>
            <person name="Crous P.W."/>
            <person name="Fauchery L."/>
            <person name="Girlanda M."/>
            <person name="Hayes R."/>
            <person name="Keri Z."/>
            <person name="Labutti K."/>
            <person name="Lipzen A."/>
            <person name="Lombard V."/>
            <person name="Magnuson J."/>
            <person name="Maillard F."/>
            <person name="Morin E."/>
            <person name="Murat C."/>
            <person name="Nolan M."/>
            <person name="Ohm R."/>
            <person name="Pangilinan J."/>
            <person name="Pereira M."/>
            <person name="Perotto S."/>
            <person name="Peter M."/>
            <person name="Riley R."/>
            <person name="Sitrit Y."/>
            <person name="Stielow B."/>
            <person name="Szollosi G."/>
            <person name="Zifcakova L."/>
            <person name="Stursova M."/>
            <person name="Spatafora J.W."/>
            <person name="Tedersoo L."/>
            <person name="Vaario L.-M."/>
            <person name="Yamada A."/>
            <person name="Yan M."/>
            <person name="Wang P."/>
            <person name="Xu J."/>
            <person name="Bruns T."/>
            <person name="Baldrian P."/>
            <person name="Vilgalys R."/>
            <person name="Henrissat B."/>
            <person name="Grigoriev I.V."/>
            <person name="Hibbett D."/>
            <person name="Nagy L.G."/>
            <person name="Martin F.M."/>
        </authorList>
    </citation>
    <scope>NUCLEOTIDE SEQUENCE</scope>
    <source>
        <strain evidence="1">P2</strain>
    </source>
</reference>
<evidence type="ECO:0000313" key="1">
    <source>
        <dbReference type="EMBL" id="KAF9646856.1"/>
    </source>
</evidence>
<reference evidence="1" key="2">
    <citation type="journal article" date="2020" name="Nat. Commun.">
        <title>Large-scale genome sequencing of mycorrhizal fungi provides insights into the early evolution of symbiotic traits.</title>
        <authorList>
            <person name="Miyauchi S."/>
            <person name="Kiss E."/>
            <person name="Kuo A."/>
            <person name="Drula E."/>
            <person name="Kohler A."/>
            <person name="Sanchez-Garcia M."/>
            <person name="Morin E."/>
            <person name="Andreopoulos B."/>
            <person name="Barry K.W."/>
            <person name="Bonito G."/>
            <person name="Buee M."/>
            <person name="Carver A."/>
            <person name="Chen C."/>
            <person name="Cichocki N."/>
            <person name="Clum A."/>
            <person name="Culley D."/>
            <person name="Crous P.W."/>
            <person name="Fauchery L."/>
            <person name="Girlanda M."/>
            <person name="Hayes R.D."/>
            <person name="Keri Z."/>
            <person name="LaButti K."/>
            <person name="Lipzen A."/>
            <person name="Lombard V."/>
            <person name="Magnuson J."/>
            <person name="Maillard F."/>
            <person name="Murat C."/>
            <person name="Nolan M."/>
            <person name="Ohm R.A."/>
            <person name="Pangilinan J."/>
            <person name="Pereira M.F."/>
            <person name="Perotto S."/>
            <person name="Peter M."/>
            <person name="Pfister S."/>
            <person name="Riley R."/>
            <person name="Sitrit Y."/>
            <person name="Stielow J.B."/>
            <person name="Szollosi G."/>
            <person name="Zifcakova L."/>
            <person name="Stursova M."/>
            <person name="Spatafora J.W."/>
            <person name="Tedersoo L."/>
            <person name="Vaario L.M."/>
            <person name="Yamada A."/>
            <person name="Yan M."/>
            <person name="Wang P."/>
            <person name="Xu J."/>
            <person name="Bruns T."/>
            <person name="Baldrian P."/>
            <person name="Vilgalys R."/>
            <person name="Dunand C."/>
            <person name="Henrissat B."/>
            <person name="Grigoriev I.V."/>
            <person name="Hibbett D."/>
            <person name="Nagy L.G."/>
            <person name="Martin F.M."/>
        </authorList>
    </citation>
    <scope>NUCLEOTIDE SEQUENCE</scope>
    <source>
        <strain evidence="1">P2</strain>
    </source>
</reference>